<gene>
    <name evidence="1" type="ORF">M408DRAFT_24599</name>
</gene>
<evidence type="ECO:0000313" key="2">
    <source>
        <dbReference type="Proteomes" id="UP000054097"/>
    </source>
</evidence>
<keyword evidence="2" id="KW-1185">Reference proteome</keyword>
<dbReference type="SUPFAM" id="SSF52540">
    <property type="entry name" value="P-loop containing nucleoside triphosphate hydrolases"/>
    <property type="match status" value="1"/>
</dbReference>
<evidence type="ECO:0008006" key="3">
    <source>
        <dbReference type="Google" id="ProtNLM"/>
    </source>
</evidence>
<dbReference type="EMBL" id="KN824299">
    <property type="protein sequence ID" value="KIM27378.1"/>
    <property type="molecule type" value="Genomic_DNA"/>
</dbReference>
<protein>
    <recommendedName>
        <fullName evidence="3">Dynamin-type G domain-containing protein</fullName>
    </recommendedName>
</protein>
<sequence>MSHNESQLDRPDEHSFDIDARRLELKRIIDEAVAAGRVIRFASSQLVVPQVIVLGSQSSGKSSLFEGISGIALPHGTRTRTRKKKRD</sequence>
<organism evidence="1 2">
    <name type="scientific">Serendipita vermifera MAFF 305830</name>
    <dbReference type="NCBI Taxonomy" id="933852"/>
    <lineage>
        <taxon>Eukaryota</taxon>
        <taxon>Fungi</taxon>
        <taxon>Dikarya</taxon>
        <taxon>Basidiomycota</taxon>
        <taxon>Agaricomycotina</taxon>
        <taxon>Agaricomycetes</taxon>
        <taxon>Sebacinales</taxon>
        <taxon>Serendipitaceae</taxon>
        <taxon>Serendipita</taxon>
    </lineage>
</organism>
<accession>A0A0C2WM60</accession>
<dbReference type="HOGENOM" id="CLU_2484723_0_0_1"/>
<dbReference type="InterPro" id="IPR022812">
    <property type="entry name" value="Dynamin"/>
</dbReference>
<dbReference type="Proteomes" id="UP000054097">
    <property type="component" value="Unassembled WGS sequence"/>
</dbReference>
<dbReference type="AlphaFoldDB" id="A0A0C2WM60"/>
<name>A0A0C2WM60_SERVB</name>
<dbReference type="Gene3D" id="3.40.50.300">
    <property type="entry name" value="P-loop containing nucleotide triphosphate hydrolases"/>
    <property type="match status" value="1"/>
</dbReference>
<evidence type="ECO:0000313" key="1">
    <source>
        <dbReference type="EMBL" id="KIM27378.1"/>
    </source>
</evidence>
<dbReference type="InterPro" id="IPR027417">
    <property type="entry name" value="P-loop_NTPase"/>
</dbReference>
<reference evidence="1 2" key="1">
    <citation type="submission" date="2014-04" db="EMBL/GenBank/DDBJ databases">
        <authorList>
            <consortium name="DOE Joint Genome Institute"/>
            <person name="Kuo A."/>
            <person name="Zuccaro A."/>
            <person name="Kohler A."/>
            <person name="Nagy L.G."/>
            <person name="Floudas D."/>
            <person name="Copeland A."/>
            <person name="Barry K.W."/>
            <person name="Cichocki N."/>
            <person name="Veneault-Fourrey C."/>
            <person name="LaButti K."/>
            <person name="Lindquist E.A."/>
            <person name="Lipzen A."/>
            <person name="Lundell T."/>
            <person name="Morin E."/>
            <person name="Murat C."/>
            <person name="Sun H."/>
            <person name="Tunlid A."/>
            <person name="Henrissat B."/>
            <person name="Grigoriev I.V."/>
            <person name="Hibbett D.S."/>
            <person name="Martin F."/>
            <person name="Nordberg H.P."/>
            <person name="Cantor M.N."/>
            <person name="Hua S.X."/>
        </authorList>
    </citation>
    <scope>NUCLEOTIDE SEQUENCE [LARGE SCALE GENOMIC DNA]</scope>
    <source>
        <strain evidence="1 2">MAFF 305830</strain>
    </source>
</reference>
<dbReference type="OrthoDB" id="5061070at2759"/>
<reference evidence="2" key="2">
    <citation type="submission" date="2015-01" db="EMBL/GenBank/DDBJ databases">
        <title>Evolutionary Origins and Diversification of the Mycorrhizal Mutualists.</title>
        <authorList>
            <consortium name="DOE Joint Genome Institute"/>
            <consortium name="Mycorrhizal Genomics Consortium"/>
            <person name="Kohler A."/>
            <person name="Kuo A."/>
            <person name="Nagy L.G."/>
            <person name="Floudas D."/>
            <person name="Copeland A."/>
            <person name="Barry K.W."/>
            <person name="Cichocki N."/>
            <person name="Veneault-Fourrey C."/>
            <person name="LaButti K."/>
            <person name="Lindquist E.A."/>
            <person name="Lipzen A."/>
            <person name="Lundell T."/>
            <person name="Morin E."/>
            <person name="Murat C."/>
            <person name="Riley R."/>
            <person name="Ohm R."/>
            <person name="Sun H."/>
            <person name="Tunlid A."/>
            <person name="Henrissat B."/>
            <person name="Grigoriev I.V."/>
            <person name="Hibbett D.S."/>
            <person name="Martin F."/>
        </authorList>
    </citation>
    <scope>NUCLEOTIDE SEQUENCE [LARGE SCALE GENOMIC DNA]</scope>
    <source>
        <strain evidence="2">MAFF 305830</strain>
    </source>
</reference>
<proteinExistence type="predicted"/>
<dbReference type="PRINTS" id="PR00195">
    <property type="entry name" value="DYNAMIN"/>
</dbReference>